<dbReference type="AlphaFoldDB" id="A0A0F9JLA7"/>
<gene>
    <name evidence="1" type="ORF">LCGC14_1438770</name>
</gene>
<name>A0A0F9JLA7_9ZZZZ</name>
<comment type="caution">
    <text evidence="1">The sequence shown here is derived from an EMBL/GenBank/DDBJ whole genome shotgun (WGS) entry which is preliminary data.</text>
</comment>
<reference evidence="1" key="1">
    <citation type="journal article" date="2015" name="Nature">
        <title>Complex archaea that bridge the gap between prokaryotes and eukaryotes.</title>
        <authorList>
            <person name="Spang A."/>
            <person name="Saw J.H."/>
            <person name="Jorgensen S.L."/>
            <person name="Zaremba-Niedzwiedzka K."/>
            <person name="Martijn J."/>
            <person name="Lind A.E."/>
            <person name="van Eijk R."/>
            <person name="Schleper C."/>
            <person name="Guy L."/>
            <person name="Ettema T.J."/>
        </authorList>
    </citation>
    <scope>NUCLEOTIDE SEQUENCE</scope>
</reference>
<organism evidence="1">
    <name type="scientific">marine sediment metagenome</name>
    <dbReference type="NCBI Taxonomy" id="412755"/>
    <lineage>
        <taxon>unclassified sequences</taxon>
        <taxon>metagenomes</taxon>
        <taxon>ecological metagenomes</taxon>
    </lineage>
</organism>
<proteinExistence type="predicted"/>
<accession>A0A0F9JLA7</accession>
<dbReference type="EMBL" id="LAZR01009780">
    <property type="protein sequence ID" value="KKM70629.1"/>
    <property type="molecule type" value="Genomic_DNA"/>
</dbReference>
<protein>
    <submittedName>
        <fullName evidence="1">Uncharacterized protein</fullName>
    </submittedName>
</protein>
<evidence type="ECO:0000313" key="1">
    <source>
        <dbReference type="EMBL" id="KKM70629.1"/>
    </source>
</evidence>
<sequence>MITIELSDDEVDMLIHMLKSKQSIAEATPTVNSILSKIRNQITDKMFSKPSATERILDKLKDYGVK</sequence>